<dbReference type="PANTHER" id="PTHR39419:SF1">
    <property type="entry name" value="SLL0814 PROTEIN"/>
    <property type="match status" value="1"/>
</dbReference>
<evidence type="ECO:0000313" key="2">
    <source>
        <dbReference type="Proteomes" id="UP000429232"/>
    </source>
</evidence>
<sequence length="212" mass="23722">MERSAGLDAALIRAVIIIHAVGFVGLAIPTTQPIFLALVPYHLLTMFGILIFSYTGKLSKVLFLALILFILGYIAEYIGVHTEILFGKYAYGPTLGFSVAGIPLVMGINWFALIYAAGIVLSTKLENLLLRILIGAALLVLLDVLIEPIAIKFNYWHWNEGIVPILNYVCWFIVASMFLGIFELFRFQSQNRLTLVFLITQFVFFALLNFVI</sequence>
<reference evidence="1 2" key="1">
    <citation type="submission" date="2020-12" db="EMBL/GenBank/DDBJ databases">
        <title>HMF7856_wgs.fasta genome submission.</title>
        <authorList>
            <person name="Kang H."/>
            <person name="Kim H."/>
            <person name="Joh K."/>
        </authorList>
    </citation>
    <scope>NUCLEOTIDE SEQUENCE [LARGE SCALE GENOMIC DNA]</scope>
    <source>
        <strain evidence="1 2">HMF7856</strain>
    </source>
</reference>
<dbReference type="InterPro" id="IPR007354">
    <property type="entry name" value="CruF-like"/>
</dbReference>
<protein>
    <submittedName>
        <fullName evidence="1">Carotenoid biosynthesis protein</fullName>
    </submittedName>
</protein>
<organism evidence="1 2">
    <name type="scientific">Mucilaginibacter ginkgonis</name>
    <dbReference type="NCBI Taxonomy" id="2682091"/>
    <lineage>
        <taxon>Bacteria</taxon>
        <taxon>Pseudomonadati</taxon>
        <taxon>Bacteroidota</taxon>
        <taxon>Sphingobacteriia</taxon>
        <taxon>Sphingobacteriales</taxon>
        <taxon>Sphingobacteriaceae</taxon>
        <taxon>Mucilaginibacter</taxon>
    </lineage>
</organism>
<accession>A0A6I4I5P6</accession>
<dbReference type="KEGG" id="mgik:GO620_013820"/>
<dbReference type="AlphaFoldDB" id="A0A6I4I5P6"/>
<gene>
    <name evidence="1" type="ORF">GO620_013820</name>
</gene>
<dbReference type="Proteomes" id="UP000429232">
    <property type="component" value="Chromosome"/>
</dbReference>
<evidence type="ECO:0000313" key="1">
    <source>
        <dbReference type="EMBL" id="QQL49240.1"/>
    </source>
</evidence>
<dbReference type="RefSeq" id="WP_157526984.1">
    <property type="nucleotide sequence ID" value="NZ_CP066775.1"/>
</dbReference>
<dbReference type="EMBL" id="CP066775">
    <property type="protein sequence ID" value="QQL49240.1"/>
    <property type="molecule type" value="Genomic_DNA"/>
</dbReference>
<keyword evidence="2" id="KW-1185">Reference proteome</keyword>
<dbReference type="Pfam" id="PF04240">
    <property type="entry name" value="Caroten_synth"/>
    <property type="match status" value="1"/>
</dbReference>
<dbReference type="PANTHER" id="PTHR39419">
    <property type="entry name" value="SLL0814 PROTEIN"/>
    <property type="match status" value="1"/>
</dbReference>
<name>A0A6I4I5P6_9SPHI</name>
<proteinExistence type="predicted"/>